<sequence length="85" mass="8741">MQYLSDAISEGTTTGGLKEHDSRAILMAETRVFGGWRPLEAAAAAAATADRIESGCAHATTKKNGEATSRAKPPPPPPPLPLGGD</sequence>
<reference evidence="2 3" key="1">
    <citation type="submission" date="2020-04" db="EMBL/GenBank/DDBJ databases">
        <authorList>
            <person name="Laetsch R D."/>
            <person name="Stevens L."/>
            <person name="Kumar S."/>
            <person name="Blaxter L. M."/>
        </authorList>
    </citation>
    <scope>NUCLEOTIDE SEQUENCE [LARGE SCALE GENOMIC DNA]</scope>
</reference>
<accession>A0A8S1F6E7</accession>
<comment type="caution">
    <text evidence="2">The sequence shown here is derived from an EMBL/GenBank/DDBJ whole genome shotgun (WGS) entry which is preliminary data.</text>
</comment>
<protein>
    <submittedName>
        <fullName evidence="2">Uncharacterized protein</fullName>
    </submittedName>
</protein>
<name>A0A8S1F6E7_9PELO</name>
<dbReference type="EMBL" id="CADEPM010000007">
    <property type="protein sequence ID" value="CAB3408440.1"/>
    <property type="molecule type" value="Genomic_DNA"/>
</dbReference>
<proteinExistence type="predicted"/>
<feature type="region of interest" description="Disordered" evidence="1">
    <location>
        <begin position="56"/>
        <end position="85"/>
    </location>
</feature>
<evidence type="ECO:0000313" key="2">
    <source>
        <dbReference type="EMBL" id="CAB3408440.1"/>
    </source>
</evidence>
<dbReference type="AlphaFoldDB" id="A0A8S1F6E7"/>
<dbReference type="Proteomes" id="UP000494206">
    <property type="component" value="Unassembled WGS sequence"/>
</dbReference>
<feature type="compositionally biased region" description="Pro residues" evidence="1">
    <location>
        <begin position="72"/>
        <end position="85"/>
    </location>
</feature>
<evidence type="ECO:0000256" key="1">
    <source>
        <dbReference type="SAM" id="MobiDB-lite"/>
    </source>
</evidence>
<keyword evidence="3" id="KW-1185">Reference proteome</keyword>
<gene>
    <name evidence="2" type="ORF">CBOVIS_LOCUS10222</name>
</gene>
<evidence type="ECO:0000313" key="3">
    <source>
        <dbReference type="Proteomes" id="UP000494206"/>
    </source>
</evidence>
<organism evidence="2 3">
    <name type="scientific">Caenorhabditis bovis</name>
    <dbReference type="NCBI Taxonomy" id="2654633"/>
    <lineage>
        <taxon>Eukaryota</taxon>
        <taxon>Metazoa</taxon>
        <taxon>Ecdysozoa</taxon>
        <taxon>Nematoda</taxon>
        <taxon>Chromadorea</taxon>
        <taxon>Rhabditida</taxon>
        <taxon>Rhabditina</taxon>
        <taxon>Rhabditomorpha</taxon>
        <taxon>Rhabditoidea</taxon>
        <taxon>Rhabditidae</taxon>
        <taxon>Peloderinae</taxon>
        <taxon>Caenorhabditis</taxon>
    </lineage>
</organism>
<feature type="region of interest" description="Disordered" evidence="1">
    <location>
        <begin position="1"/>
        <end position="20"/>
    </location>
</feature>